<sequence length="72" mass="8002">MMRLRLPMRGHGLGPGGSVLMSCGLFSNLKIISRQIVVAKRSHEKGSMVKYIKGFFVFAGLEEFSNARVFIV</sequence>
<name>A0AAD8NTJ3_TARER</name>
<dbReference type="AlphaFoldDB" id="A0AAD8NTJ3"/>
<comment type="caution">
    <text evidence="1">The sequence shown here is derived from an EMBL/GenBank/DDBJ whole genome shotgun (WGS) entry which is preliminary data.</text>
</comment>
<organism evidence="1 2">
    <name type="scientific">Tagetes erecta</name>
    <name type="common">African marigold</name>
    <dbReference type="NCBI Taxonomy" id="13708"/>
    <lineage>
        <taxon>Eukaryota</taxon>
        <taxon>Viridiplantae</taxon>
        <taxon>Streptophyta</taxon>
        <taxon>Embryophyta</taxon>
        <taxon>Tracheophyta</taxon>
        <taxon>Spermatophyta</taxon>
        <taxon>Magnoliopsida</taxon>
        <taxon>eudicotyledons</taxon>
        <taxon>Gunneridae</taxon>
        <taxon>Pentapetalae</taxon>
        <taxon>asterids</taxon>
        <taxon>campanulids</taxon>
        <taxon>Asterales</taxon>
        <taxon>Asteraceae</taxon>
        <taxon>Asteroideae</taxon>
        <taxon>Heliantheae alliance</taxon>
        <taxon>Tageteae</taxon>
        <taxon>Tagetes</taxon>
    </lineage>
</organism>
<dbReference type="EMBL" id="JAUHHV010000006">
    <property type="protein sequence ID" value="KAK1420649.1"/>
    <property type="molecule type" value="Genomic_DNA"/>
</dbReference>
<gene>
    <name evidence="1" type="ORF">QVD17_22417</name>
</gene>
<dbReference type="Proteomes" id="UP001229421">
    <property type="component" value="Unassembled WGS sequence"/>
</dbReference>
<evidence type="ECO:0000313" key="2">
    <source>
        <dbReference type="Proteomes" id="UP001229421"/>
    </source>
</evidence>
<dbReference type="PROSITE" id="PS51257">
    <property type="entry name" value="PROKAR_LIPOPROTEIN"/>
    <property type="match status" value="1"/>
</dbReference>
<evidence type="ECO:0000313" key="1">
    <source>
        <dbReference type="EMBL" id="KAK1420649.1"/>
    </source>
</evidence>
<keyword evidence="2" id="KW-1185">Reference proteome</keyword>
<accession>A0AAD8NTJ3</accession>
<reference evidence="1" key="1">
    <citation type="journal article" date="2023" name="bioRxiv">
        <title>Improved chromosome-level genome assembly for marigold (Tagetes erecta).</title>
        <authorList>
            <person name="Jiang F."/>
            <person name="Yuan L."/>
            <person name="Wang S."/>
            <person name="Wang H."/>
            <person name="Xu D."/>
            <person name="Wang A."/>
            <person name="Fan W."/>
        </authorList>
    </citation>
    <scope>NUCLEOTIDE SEQUENCE</scope>
    <source>
        <strain evidence="1">WSJ</strain>
        <tissue evidence="1">Leaf</tissue>
    </source>
</reference>
<proteinExistence type="predicted"/>
<protein>
    <submittedName>
        <fullName evidence="1">Uncharacterized protein</fullName>
    </submittedName>
</protein>